<dbReference type="GO" id="GO:0006303">
    <property type="term" value="P:double-strand break repair via nonhomologous end joining"/>
    <property type="evidence" value="ECO:0007669"/>
    <property type="project" value="TreeGrafter"/>
</dbReference>
<keyword evidence="8" id="KW-1185">Reference proteome</keyword>
<evidence type="ECO:0000313" key="8">
    <source>
        <dbReference type="Proteomes" id="UP000014978"/>
    </source>
</evidence>
<dbReference type="GO" id="GO:0036297">
    <property type="term" value="P:interstrand cross-link repair"/>
    <property type="evidence" value="ECO:0007669"/>
    <property type="project" value="TreeGrafter"/>
</dbReference>
<comment type="caution">
    <text evidence="7">The sequence shown here is derived from an EMBL/GenBank/DDBJ whole genome shotgun (WGS) entry which is preliminary data.</text>
</comment>
<dbReference type="Proteomes" id="UP000014978">
    <property type="component" value="Unassembled WGS sequence"/>
</dbReference>
<comment type="subcellular location">
    <subcellularLocation>
        <location evidence="1">Nucleus</location>
    </subcellularLocation>
</comment>
<comment type="similarity">
    <text evidence="2">Belongs to the DNA repair metallo-beta-lactamase (DRMBL) family.</text>
</comment>
<evidence type="ECO:0000259" key="6">
    <source>
        <dbReference type="Pfam" id="PF07522"/>
    </source>
</evidence>
<dbReference type="VEuPathDB" id="MicrosporidiaDB:SLOPH_2611"/>
<dbReference type="OrthoDB" id="262529at2759"/>
<proteinExistence type="inferred from homology"/>
<accession>S7W683</accession>
<dbReference type="InParanoid" id="S7W683"/>
<dbReference type="PANTHER" id="PTHR23240">
    <property type="entry name" value="DNA CROSS-LINK REPAIR PROTEIN PSO2/SNM1-RELATED"/>
    <property type="match status" value="1"/>
</dbReference>
<keyword evidence="7" id="KW-0540">Nuclease</keyword>
<dbReference type="HOGENOM" id="CLU_005260_2_1_1"/>
<name>S7W683_SPRLO</name>
<keyword evidence="7" id="KW-0269">Exonuclease</keyword>
<dbReference type="PANTHER" id="PTHR23240:SF6">
    <property type="entry name" value="DNA CROSS-LINK REPAIR 1A PROTEIN"/>
    <property type="match status" value="1"/>
</dbReference>
<dbReference type="InterPro" id="IPR036866">
    <property type="entry name" value="RibonucZ/Hydroxyglut_hydro"/>
</dbReference>
<keyword evidence="5" id="KW-0539">Nucleus</keyword>
<organism evidence="7 8">
    <name type="scientific">Spraguea lophii (strain 42_110)</name>
    <name type="common">Microsporidian parasite</name>
    <dbReference type="NCBI Taxonomy" id="1358809"/>
    <lineage>
        <taxon>Eukaryota</taxon>
        <taxon>Fungi</taxon>
        <taxon>Fungi incertae sedis</taxon>
        <taxon>Microsporidia</taxon>
        <taxon>Spragueidae</taxon>
        <taxon>Spraguea</taxon>
    </lineage>
</organism>
<keyword evidence="4" id="KW-0234">DNA repair</keyword>
<dbReference type="GO" id="GO:0005634">
    <property type="term" value="C:nucleus"/>
    <property type="evidence" value="ECO:0007669"/>
    <property type="project" value="UniProtKB-SubCell"/>
</dbReference>
<evidence type="ECO:0000313" key="7">
    <source>
        <dbReference type="EMBL" id="EPR78315.1"/>
    </source>
</evidence>
<evidence type="ECO:0000256" key="1">
    <source>
        <dbReference type="ARBA" id="ARBA00004123"/>
    </source>
</evidence>
<dbReference type="AlphaFoldDB" id="S7W683"/>
<evidence type="ECO:0000256" key="5">
    <source>
        <dbReference type="ARBA" id="ARBA00023242"/>
    </source>
</evidence>
<sequence length="358" mass="43016">MKEIYFKDVPSHRKVPNSKIIVDFFKFNVIDSSHSFLTHFHADHYNGISTKFDQKIYCSETTANLLKLFYNITNTFIMEYNIFIKLYDDVYVKAIDANHCPGAISLIFKIKNSYYYHTGDFRYNNSIHNIKDIVFNDIFLDNTFLHKNTPKQEDVIIRTIDEIKKRIYNKNILIPFKYKILFGTYLIGKEKLVLSVCDYFKWKIYVDKRKMNILKCYSEYDISRLNDFVYKMRKYIYEKENINNNNKKFDDTIPFSLFTENIQQSDVEIIQMANMNAIKLNKKYIRMKEDRILFICGTGWKDGNRFYNLTKNNRQIKKGIEFLYLPYSEHSSKNELEEFINSMKYNSIIFTVNVNKYK</sequence>
<dbReference type="FunCoup" id="S7W683">
    <property type="interactions" value="124"/>
</dbReference>
<dbReference type="SUPFAM" id="SSF56281">
    <property type="entry name" value="Metallo-hydrolase/oxidoreductase"/>
    <property type="match status" value="1"/>
</dbReference>
<evidence type="ECO:0000256" key="2">
    <source>
        <dbReference type="ARBA" id="ARBA00010304"/>
    </source>
</evidence>
<dbReference type="Gene3D" id="3.60.15.10">
    <property type="entry name" value="Ribonuclease Z/Hydroxyacylglutathione hydrolase-like"/>
    <property type="match status" value="1"/>
</dbReference>
<dbReference type="STRING" id="1358809.S7W683"/>
<dbReference type="Pfam" id="PF07522">
    <property type="entry name" value="DRMBL"/>
    <property type="match status" value="1"/>
</dbReference>
<dbReference type="GO" id="GO:0035312">
    <property type="term" value="F:5'-3' DNA exonuclease activity"/>
    <property type="evidence" value="ECO:0007669"/>
    <property type="project" value="TreeGrafter"/>
</dbReference>
<keyword evidence="7" id="KW-0378">Hydrolase</keyword>
<dbReference type="GO" id="GO:0003684">
    <property type="term" value="F:damaged DNA binding"/>
    <property type="evidence" value="ECO:0007669"/>
    <property type="project" value="TreeGrafter"/>
</dbReference>
<dbReference type="InterPro" id="IPR011084">
    <property type="entry name" value="DRMBL"/>
</dbReference>
<gene>
    <name evidence="7" type="ORF">SLOPH_2611</name>
</gene>
<dbReference type="Gene3D" id="3.40.50.12650">
    <property type="match status" value="1"/>
</dbReference>
<evidence type="ECO:0000256" key="4">
    <source>
        <dbReference type="ARBA" id="ARBA00023204"/>
    </source>
</evidence>
<evidence type="ECO:0000256" key="3">
    <source>
        <dbReference type="ARBA" id="ARBA00022763"/>
    </source>
</evidence>
<keyword evidence="3" id="KW-0227">DNA damage</keyword>
<dbReference type="OMA" id="CYSAYTR"/>
<protein>
    <submittedName>
        <fullName evidence="7">YSH1 exonuclease of the beta-lactamase fold protein</fullName>
    </submittedName>
</protein>
<dbReference type="EMBL" id="ATCN01000880">
    <property type="protein sequence ID" value="EPR78315.1"/>
    <property type="molecule type" value="Genomic_DNA"/>
</dbReference>
<reference evidence="8" key="1">
    <citation type="journal article" date="2013" name="PLoS Genet.">
        <title>The genome of Spraguea lophii and the basis of host-microsporidian interactions.</title>
        <authorList>
            <person name="Campbell S.E."/>
            <person name="Williams T.A."/>
            <person name="Yousuf A."/>
            <person name="Soanes D.M."/>
            <person name="Paszkiewicz K.H."/>
            <person name="Williams B.A.P."/>
        </authorList>
    </citation>
    <scope>NUCLEOTIDE SEQUENCE [LARGE SCALE GENOMIC DNA]</scope>
    <source>
        <strain evidence="8">42_110</strain>
    </source>
</reference>
<feature type="domain" description="DNA repair metallo-beta-lactamase" evidence="6">
    <location>
        <begin position="256"/>
        <end position="355"/>
    </location>
</feature>